<organism evidence="2">
    <name type="scientific">Cacopsylla melanoneura</name>
    <dbReference type="NCBI Taxonomy" id="428564"/>
    <lineage>
        <taxon>Eukaryota</taxon>
        <taxon>Metazoa</taxon>
        <taxon>Ecdysozoa</taxon>
        <taxon>Arthropoda</taxon>
        <taxon>Hexapoda</taxon>
        <taxon>Insecta</taxon>
        <taxon>Pterygota</taxon>
        <taxon>Neoptera</taxon>
        <taxon>Paraneoptera</taxon>
        <taxon>Hemiptera</taxon>
        <taxon>Sternorrhyncha</taxon>
        <taxon>Psylloidea</taxon>
        <taxon>Psyllidae</taxon>
        <taxon>Psyllinae</taxon>
        <taxon>Cacopsylla</taxon>
    </lineage>
</organism>
<keyword evidence="1" id="KW-1133">Transmembrane helix</keyword>
<feature type="transmembrane region" description="Helical" evidence="1">
    <location>
        <begin position="6"/>
        <end position="27"/>
    </location>
</feature>
<reference evidence="2" key="1">
    <citation type="submission" date="2021-05" db="EMBL/GenBank/DDBJ databases">
        <authorList>
            <person name="Alioto T."/>
            <person name="Alioto T."/>
            <person name="Gomez Garrido J."/>
        </authorList>
    </citation>
    <scope>NUCLEOTIDE SEQUENCE</scope>
</reference>
<feature type="transmembrane region" description="Helical" evidence="1">
    <location>
        <begin position="39"/>
        <end position="66"/>
    </location>
</feature>
<dbReference type="EMBL" id="HBUF01656149">
    <property type="protein sequence ID" value="CAG6787817.1"/>
    <property type="molecule type" value="Transcribed_RNA"/>
</dbReference>
<name>A0A8D9BRN2_9HEMI</name>
<accession>A0A8D9BRN2</accession>
<protein>
    <submittedName>
        <fullName evidence="2">Uncharacterized protein</fullName>
    </submittedName>
</protein>
<feature type="transmembrane region" description="Helical" evidence="1">
    <location>
        <begin position="78"/>
        <end position="99"/>
    </location>
</feature>
<keyword evidence="1" id="KW-0472">Membrane</keyword>
<evidence type="ECO:0000313" key="2">
    <source>
        <dbReference type="EMBL" id="CAG6787817.1"/>
    </source>
</evidence>
<sequence>MAARSFILFPIILVPIIQTPKLFFCLLLKRLFSLSLLSLPLLTPLFVPFICFLSFSSCLLSSYAVFFSHDLSLSGDLISFWFTFPCSISLFTYSCYCIFLPS</sequence>
<dbReference type="AlphaFoldDB" id="A0A8D9BRN2"/>
<evidence type="ECO:0000256" key="1">
    <source>
        <dbReference type="SAM" id="Phobius"/>
    </source>
</evidence>
<keyword evidence="1" id="KW-0812">Transmembrane</keyword>
<proteinExistence type="predicted"/>